<sequence length="46" mass="5259">MTQHEGPPVMGRCDSQIRRFIEDQSVGSVVAKTLQEMTDRKKLNKI</sequence>
<evidence type="ECO:0000313" key="4">
    <source>
        <dbReference type="Proteomes" id="UP001138621"/>
    </source>
</evidence>
<name>A0AA40RRT2_STUST</name>
<evidence type="ECO:0000313" key="1">
    <source>
        <dbReference type="EMBL" id="MBA1304359.1"/>
    </source>
</evidence>
<comment type="caution">
    <text evidence="1">The sequence shown here is derived from an EMBL/GenBank/DDBJ whole genome shotgun (WGS) entry which is preliminary data.</text>
</comment>
<dbReference type="GeneID" id="66820568"/>
<dbReference type="EMBL" id="JAAMRD010000005">
    <property type="protein sequence ID" value="MBA1304359.1"/>
    <property type="molecule type" value="Genomic_DNA"/>
</dbReference>
<protein>
    <submittedName>
        <fullName evidence="1">Uncharacterized protein</fullName>
    </submittedName>
</protein>
<dbReference type="Proteomes" id="UP001161139">
    <property type="component" value="Unassembled WGS sequence"/>
</dbReference>
<gene>
    <name evidence="1" type="ORF">G7024_08050</name>
    <name evidence="3" type="ORF">N5C32_15565</name>
    <name evidence="2" type="ORF">N5D09_07545</name>
</gene>
<accession>A0AA40RRT2</accession>
<dbReference type="Proteomes" id="UP001138621">
    <property type="component" value="Unassembled WGS sequence"/>
</dbReference>
<dbReference type="RefSeq" id="WP_155416511.1">
    <property type="nucleotide sequence ID" value="NC_015740.1"/>
</dbReference>
<evidence type="ECO:0000313" key="3">
    <source>
        <dbReference type="EMBL" id="MDH1237454.1"/>
    </source>
</evidence>
<dbReference type="Proteomes" id="UP001158500">
    <property type="component" value="Unassembled WGS sequence"/>
</dbReference>
<evidence type="ECO:0000313" key="2">
    <source>
        <dbReference type="EMBL" id="MDH0687936.1"/>
    </source>
</evidence>
<reference evidence="2" key="2">
    <citation type="submission" date="2022-09" db="EMBL/GenBank/DDBJ databases">
        <title>Intensive care unit water sources are persistently colonized with multi-drug resistant bacteria and are the site of extensive horizontal gene transfer of antibiotic resistance genes.</title>
        <authorList>
            <person name="Diorio-Toth L."/>
        </authorList>
    </citation>
    <scope>NUCLEOTIDE SEQUENCE</scope>
    <source>
        <strain evidence="2">GD03864</strain>
        <strain evidence="3">GD03947</strain>
    </source>
</reference>
<dbReference type="EMBL" id="JAOCDG010000010">
    <property type="protein sequence ID" value="MDH0687936.1"/>
    <property type="molecule type" value="Genomic_DNA"/>
</dbReference>
<reference evidence="1" key="1">
    <citation type="submission" date="2020-02" db="EMBL/GenBank/DDBJ databases">
        <title>Synteny-based analysis reveals conserved mechanism for high triclosan tolerance in Pseudomonas, as well as instances of horizontal transfer.</title>
        <authorList>
            <person name="Mcfarland A.G."/>
            <person name="Bertucci H.K."/>
            <person name="Litmann E."/>
            <person name="Shen J."/>
            <person name="Huttenhower C."/>
            <person name="Hartmann E.M."/>
        </authorList>
    </citation>
    <scope>NUCLEOTIDE SEQUENCE</scope>
    <source>
        <strain evidence="1">109A1</strain>
    </source>
</reference>
<dbReference type="EMBL" id="JAOCAE010000010">
    <property type="protein sequence ID" value="MDH1237454.1"/>
    <property type="molecule type" value="Genomic_DNA"/>
</dbReference>
<dbReference type="AlphaFoldDB" id="A0AA40RRT2"/>
<proteinExistence type="predicted"/>
<organism evidence="1 4">
    <name type="scientific">Stutzerimonas stutzeri</name>
    <name type="common">Pseudomonas stutzeri</name>
    <dbReference type="NCBI Taxonomy" id="316"/>
    <lineage>
        <taxon>Bacteria</taxon>
        <taxon>Pseudomonadati</taxon>
        <taxon>Pseudomonadota</taxon>
        <taxon>Gammaproteobacteria</taxon>
        <taxon>Pseudomonadales</taxon>
        <taxon>Pseudomonadaceae</taxon>
        <taxon>Stutzerimonas</taxon>
    </lineage>
</organism>